<keyword evidence="8" id="KW-1185">Reference proteome</keyword>
<feature type="compositionally biased region" description="Polar residues" evidence="5">
    <location>
        <begin position="990"/>
        <end position="1001"/>
    </location>
</feature>
<evidence type="ECO:0000313" key="7">
    <source>
        <dbReference type="EMBL" id="KAK9769784.1"/>
    </source>
</evidence>
<feature type="transmembrane region" description="Helical" evidence="6">
    <location>
        <begin position="1677"/>
        <end position="1696"/>
    </location>
</feature>
<dbReference type="InterPro" id="IPR002401">
    <property type="entry name" value="Cyt_P450_E_grp-I"/>
</dbReference>
<organism evidence="7 8">
    <name type="scientific">Seiridium cardinale</name>
    <dbReference type="NCBI Taxonomy" id="138064"/>
    <lineage>
        <taxon>Eukaryota</taxon>
        <taxon>Fungi</taxon>
        <taxon>Dikarya</taxon>
        <taxon>Ascomycota</taxon>
        <taxon>Pezizomycotina</taxon>
        <taxon>Sordariomycetes</taxon>
        <taxon>Xylariomycetidae</taxon>
        <taxon>Amphisphaeriales</taxon>
        <taxon>Sporocadaceae</taxon>
        <taxon>Seiridium</taxon>
    </lineage>
</organism>
<evidence type="ECO:0000256" key="2">
    <source>
        <dbReference type="ARBA" id="ARBA00022617"/>
    </source>
</evidence>
<keyword evidence="6" id="KW-1133">Transmembrane helix</keyword>
<evidence type="ECO:0000256" key="3">
    <source>
        <dbReference type="ARBA" id="ARBA00022723"/>
    </source>
</evidence>
<evidence type="ECO:0000256" key="6">
    <source>
        <dbReference type="SAM" id="Phobius"/>
    </source>
</evidence>
<keyword evidence="2" id="KW-0349">Heme</keyword>
<gene>
    <name evidence="7" type="ORF">SCAR479_13567</name>
</gene>
<sequence length="1836" mass="206715">MEWPLTPREAVPYGAALIVSCFVYFVLYPVVVYFRDAKGLRRFPNFSPFAGLSNIPFMVLAHGGARSAHLAKLHKKEPVLRTGPNTLSFGSVRAIKDIYGHGTPCTKDESYIVTASSHYHLADVVDKGEHARKRKVLSSAYALKNLESWEYKVADKVERMIAQFDKRCTAPLPAGKHPESKDLNVDFRMWANFFSLDAIADIGVSERLNLLDMGDDLVEAQDKDGSLFQARIRDSLYPIARKQSYLVWSYDFYKVVDKLSNIIPFYRKMSKANHGWDGIVLRRGQRRLERYRAGEKLDDFFQALMEDKNSSPNNLEWGEIIAEINIMMNAGSVTTAIALTNVLYQLIRNPKILARLQEEIDAVLDADEVVAPYDKVKHLPYLKACLDESLRLFPPTPHGLPRKTPPEGSSIMGHFIPGNTTVSVSAFVAHRDETVFHDAESYIPERWLGEEGKNLQTSFIAFSAGARGCIGRNISYLEQAVLLASVVHRYDFALGRGFELKREETMNHILGDMPVKAYMEPNSPAREANGLEKVEWLADLYKWQCFTTSETANPAISSDLGVDGFTASLTSHHMLLQVTAPDPRCGLVFVRGRFANNAGSILARAQGSIYRKSRDLFGARLARATHDNDIEYGATKAQGWINLRWPYVHYELKRKNMPEDRDTGSLEQITFVRDGVVFQAIRVKWGSESSVGGSDHDDDPDVRDTVTINLQTGGRVRFGCPCSATRPPKSDNFDIRVENDASKVLTCTSSKYERRLETQLFVNGVSEGFNHMSATFENAEAADTTTIHALEVSKGQPTYIVYALAIQGVDDAQLSAQSVPFDDIEDYLGIGWTSTNMIDRLWTAACSPNYEGGEAVEACAIGRGVEQILGVAAIPLCPKGVKLGWGEEGLQFDQKKDRAPESFEIALVQTIMTAQFVDIQSTFFQIRLLVKAHNFIASRHLEIDLLEDAQSIENIRANYLRRIRRALEAALGWLVNTDFRRSRILPGVSSPDSNPHQSPSPRRQDECDRAKADASFDQDYNRSCYATIAVWYLVRSPPYQSVKSITNLNLMPENSGTMRLFEKANINRQDLLHTQQRFQRYASRLKPGKMDYYSSKHEELDRVVLLGEELGLQSLDREAAASAHIVSRARQTKARLEARRRTPRFNQGPTAWNARHEPLNSPWELVCTNHELYLRIASESNIESVRQRVFEFMTSDYSFMASWDISDGDMIAKWWDFEPGAIICATIIDLKTEGMTKNRLVVIKQSSFLVQATPGGRLSGSITSPEANFIRSRNVVEDAIYAEVNVGEKIEPIDLQAFSCFDLCLTDQADLRLQDVKAPSESTESTVNLHYRLLMLRLRDSLVDLDVKHRILFARKCTPSLVGAMVYLWHPEALNAIDSYFGTTSRFMESREGLSWTTSINISHWVLSRCTTRDIERSSFYEGRKNGEFPPDSIAKIGATKKQLKHSVYPRSEYAIEEQSSLLVVTGDSFGHLWICSLWSSLTNSDTARSVVEGAVRRVQQKFIHQQNTGRCLVFLVLLGHLCEKLADEYENILERLDAVVGLGEEVLLQGIDWASNEAIEKLKKMLWGLEALRAFDERLSASIHQIQRAREVLERTGSKDSNSRNTDLLHEYQQVIDAFTKRFDMLSDVDLRTKLKIKQVTGLRDGISTVTNVEDSQATLKNADITVRQGNNIRTLTYITIAYLPIGFVTGLFSIDYVQFMQHAGDVTFAVLMTVTILVTYTVALFLQDIIDKWSNLTVRKHKTRGDSNPRLTSDLTEPTLSISATATAQFQGAYAILYTSCSNHQSNDPGIFPGVLPLFRVDVVNESESEEPLSALPRDARYWAHSFHTFSSSR</sequence>
<evidence type="ECO:0000256" key="5">
    <source>
        <dbReference type="SAM" id="MobiDB-lite"/>
    </source>
</evidence>
<feature type="compositionally biased region" description="Basic and acidic residues" evidence="5">
    <location>
        <begin position="1002"/>
        <end position="1011"/>
    </location>
</feature>
<keyword evidence="6" id="KW-0472">Membrane</keyword>
<dbReference type="InterPro" id="IPR036396">
    <property type="entry name" value="Cyt_P450_sf"/>
</dbReference>
<evidence type="ECO:0000256" key="1">
    <source>
        <dbReference type="ARBA" id="ARBA00001971"/>
    </source>
</evidence>
<dbReference type="Gene3D" id="1.10.630.10">
    <property type="entry name" value="Cytochrome P450"/>
    <property type="match status" value="1"/>
</dbReference>
<dbReference type="PROSITE" id="PS00086">
    <property type="entry name" value="CYTOCHROME_P450"/>
    <property type="match status" value="1"/>
</dbReference>
<keyword evidence="4" id="KW-0408">Iron</keyword>
<feature type="transmembrane region" description="Helical" evidence="6">
    <location>
        <begin position="46"/>
        <end position="65"/>
    </location>
</feature>
<feature type="transmembrane region" description="Helical" evidence="6">
    <location>
        <begin position="1708"/>
        <end position="1728"/>
    </location>
</feature>
<evidence type="ECO:0000313" key="8">
    <source>
        <dbReference type="Proteomes" id="UP001465668"/>
    </source>
</evidence>
<protein>
    <submittedName>
        <fullName evidence="7">Benzoate 4-monooxygenase</fullName>
    </submittedName>
</protein>
<dbReference type="PRINTS" id="PR00463">
    <property type="entry name" value="EP450I"/>
</dbReference>
<keyword evidence="6" id="KW-0812">Transmembrane</keyword>
<reference evidence="7 8" key="1">
    <citation type="submission" date="2024-02" db="EMBL/GenBank/DDBJ databases">
        <title>First draft genome assembly of two strains of Seiridium cardinale.</title>
        <authorList>
            <person name="Emiliani G."/>
            <person name="Scali E."/>
        </authorList>
    </citation>
    <scope>NUCLEOTIDE SEQUENCE [LARGE SCALE GENOMIC DNA]</scope>
    <source>
        <strain evidence="7 8">BM-138-000479</strain>
    </source>
</reference>
<dbReference type="PANTHER" id="PTHR24305">
    <property type="entry name" value="CYTOCHROME P450"/>
    <property type="match status" value="1"/>
</dbReference>
<dbReference type="Pfam" id="PF00067">
    <property type="entry name" value="p450"/>
    <property type="match status" value="1"/>
</dbReference>
<comment type="caution">
    <text evidence="7">The sequence shown here is derived from an EMBL/GenBank/DDBJ whole genome shotgun (WGS) entry which is preliminary data.</text>
</comment>
<name>A0ABR2X7M5_9PEZI</name>
<dbReference type="PRINTS" id="PR00385">
    <property type="entry name" value="P450"/>
</dbReference>
<accession>A0ABR2X7M5</accession>
<dbReference type="PANTHER" id="PTHR24305:SF172">
    <property type="entry name" value="P450, PUTATIVE (EUROFUNG)-RELATED"/>
    <property type="match status" value="1"/>
</dbReference>
<dbReference type="CDD" id="cd11061">
    <property type="entry name" value="CYP67-like"/>
    <property type="match status" value="1"/>
</dbReference>
<dbReference type="InterPro" id="IPR017972">
    <property type="entry name" value="Cyt_P450_CS"/>
</dbReference>
<keyword evidence="3" id="KW-0479">Metal-binding</keyword>
<dbReference type="SUPFAM" id="SSF48264">
    <property type="entry name" value="Cytochrome P450"/>
    <property type="match status" value="1"/>
</dbReference>
<dbReference type="InterPro" id="IPR001128">
    <property type="entry name" value="Cyt_P450"/>
</dbReference>
<dbReference type="EMBL" id="JARVKM010000111">
    <property type="protein sequence ID" value="KAK9769784.1"/>
    <property type="molecule type" value="Genomic_DNA"/>
</dbReference>
<comment type="cofactor">
    <cofactor evidence="1">
        <name>heme</name>
        <dbReference type="ChEBI" id="CHEBI:30413"/>
    </cofactor>
</comment>
<proteinExistence type="predicted"/>
<dbReference type="Proteomes" id="UP001465668">
    <property type="component" value="Unassembled WGS sequence"/>
</dbReference>
<dbReference type="InterPro" id="IPR050121">
    <property type="entry name" value="Cytochrome_P450_monoxygenase"/>
</dbReference>
<feature type="transmembrane region" description="Helical" evidence="6">
    <location>
        <begin position="12"/>
        <end position="34"/>
    </location>
</feature>
<feature type="region of interest" description="Disordered" evidence="5">
    <location>
        <begin position="985"/>
        <end position="1011"/>
    </location>
</feature>
<evidence type="ECO:0000256" key="4">
    <source>
        <dbReference type="ARBA" id="ARBA00023004"/>
    </source>
</evidence>
<dbReference type="Gene3D" id="1.20.58.340">
    <property type="entry name" value="Magnesium transport protein CorA, transmembrane region"/>
    <property type="match status" value="1"/>
</dbReference>